<dbReference type="PANTHER" id="PTHR10177">
    <property type="entry name" value="CYCLINS"/>
    <property type="match status" value="1"/>
</dbReference>
<dbReference type="EMBL" id="JAIZAY010000015">
    <property type="protein sequence ID" value="KAJ8028736.1"/>
    <property type="molecule type" value="Genomic_DNA"/>
</dbReference>
<accession>A0A9Q1BLB5</accession>
<comment type="caution">
    <text evidence="3">The sequence shown here is derived from an EMBL/GenBank/DDBJ whole genome shotgun (WGS) entry which is preliminary data.</text>
</comment>
<dbReference type="InterPro" id="IPR039361">
    <property type="entry name" value="Cyclin"/>
</dbReference>
<dbReference type="FunFam" id="1.10.472.10:FF:000006">
    <property type="entry name" value="Cyclin I"/>
    <property type="match status" value="1"/>
</dbReference>
<gene>
    <name evidence="3" type="ORF">HOLleu_31061</name>
</gene>
<dbReference type="Pfam" id="PF00134">
    <property type="entry name" value="Cyclin_N"/>
    <property type="match status" value="1"/>
</dbReference>
<reference evidence="3" key="1">
    <citation type="submission" date="2021-10" db="EMBL/GenBank/DDBJ databases">
        <title>Tropical sea cucumber genome reveals ecological adaptation and Cuvierian tubules defense mechanism.</title>
        <authorList>
            <person name="Chen T."/>
        </authorList>
    </citation>
    <scope>NUCLEOTIDE SEQUENCE</scope>
    <source>
        <strain evidence="3">Nanhai2018</strain>
        <tissue evidence="3">Muscle</tissue>
    </source>
</reference>
<keyword evidence="1" id="KW-0195">Cyclin</keyword>
<dbReference type="SUPFAM" id="SSF47954">
    <property type="entry name" value="Cyclin-like"/>
    <property type="match status" value="1"/>
</dbReference>
<evidence type="ECO:0000313" key="4">
    <source>
        <dbReference type="Proteomes" id="UP001152320"/>
    </source>
</evidence>
<protein>
    <submittedName>
        <fullName evidence="3">Cyclin-G2</fullName>
    </submittedName>
</protein>
<dbReference type="OrthoDB" id="769138at2759"/>
<dbReference type="InterPro" id="IPR013763">
    <property type="entry name" value="Cyclin-like_dom"/>
</dbReference>
<dbReference type="Proteomes" id="UP001152320">
    <property type="component" value="Chromosome 15"/>
</dbReference>
<comment type="similarity">
    <text evidence="1">Belongs to the cyclin family.</text>
</comment>
<dbReference type="InterPro" id="IPR036915">
    <property type="entry name" value="Cyclin-like_sf"/>
</dbReference>
<name>A0A9Q1BLB5_HOLLE</name>
<evidence type="ECO:0000256" key="1">
    <source>
        <dbReference type="RuleBase" id="RU000383"/>
    </source>
</evidence>
<evidence type="ECO:0000259" key="2">
    <source>
        <dbReference type="SMART" id="SM00385"/>
    </source>
</evidence>
<evidence type="ECO:0000313" key="3">
    <source>
        <dbReference type="EMBL" id="KAJ8028736.1"/>
    </source>
</evidence>
<sequence length="329" mass="37733">MHDAVMDRLRSLVRFYKLSSKSFFLTVSILDQFLSVVKVRSLHLMCASIAAFYMAVKIVEPKENVMSVKHLVRISQCGCLPNDLCRMEKIISNKINAKDLDVPTSNHFLQLYVSYCQTEQSFKFPEEEFDQRIFKLVSKLEACLCHFSLLQFRPRVLALSLLSHELPALMAPAGQENLQQNLSWIKVIWELQKIAQISDTELLYCRAQVADCLRRYSSSSPRTPYSKLVWTVSTRTARALHYTSKVAHHLPTIPECSSWRPEREKSLTYDTSAFRKSSYIGIQSTTHPVSSLGKSPLQDATNTKLFCVEPKRLFNYENSQLLYCPVTST</sequence>
<proteinExistence type="inferred from homology"/>
<dbReference type="Gene3D" id="1.10.472.10">
    <property type="entry name" value="Cyclin-like"/>
    <property type="match status" value="2"/>
</dbReference>
<dbReference type="SMART" id="SM00385">
    <property type="entry name" value="CYCLIN"/>
    <property type="match status" value="1"/>
</dbReference>
<keyword evidence="4" id="KW-1185">Reference proteome</keyword>
<organism evidence="3 4">
    <name type="scientific">Holothuria leucospilota</name>
    <name type="common">Black long sea cucumber</name>
    <name type="synonym">Mertensiothuria leucospilota</name>
    <dbReference type="NCBI Taxonomy" id="206669"/>
    <lineage>
        <taxon>Eukaryota</taxon>
        <taxon>Metazoa</taxon>
        <taxon>Echinodermata</taxon>
        <taxon>Eleutherozoa</taxon>
        <taxon>Echinozoa</taxon>
        <taxon>Holothuroidea</taxon>
        <taxon>Aspidochirotacea</taxon>
        <taxon>Aspidochirotida</taxon>
        <taxon>Holothuriidae</taxon>
        <taxon>Holothuria</taxon>
    </lineage>
</organism>
<dbReference type="AlphaFoldDB" id="A0A9Q1BLB5"/>
<dbReference type="InterPro" id="IPR006671">
    <property type="entry name" value="Cyclin_N"/>
</dbReference>
<feature type="domain" description="Cyclin-like" evidence="2">
    <location>
        <begin position="7"/>
        <end position="93"/>
    </location>
</feature>